<dbReference type="RefSeq" id="XP_033664625.1">
    <property type="nucleotide sequence ID" value="XM_033817784.1"/>
</dbReference>
<dbReference type="OrthoDB" id="3649835at2759"/>
<accession>A0A6A6CE86</accession>
<reference evidence="1" key="1">
    <citation type="journal article" date="2020" name="Stud. Mycol.">
        <title>101 Dothideomycetes genomes: a test case for predicting lifestyles and emergence of pathogens.</title>
        <authorList>
            <person name="Haridas S."/>
            <person name="Albert R."/>
            <person name="Binder M."/>
            <person name="Bloem J."/>
            <person name="Labutti K."/>
            <person name="Salamov A."/>
            <person name="Andreopoulos B."/>
            <person name="Baker S."/>
            <person name="Barry K."/>
            <person name="Bills G."/>
            <person name="Bluhm B."/>
            <person name="Cannon C."/>
            <person name="Castanera R."/>
            <person name="Culley D."/>
            <person name="Daum C."/>
            <person name="Ezra D."/>
            <person name="Gonzalez J."/>
            <person name="Henrissat B."/>
            <person name="Kuo A."/>
            <person name="Liang C."/>
            <person name="Lipzen A."/>
            <person name="Lutzoni F."/>
            <person name="Magnuson J."/>
            <person name="Mondo S."/>
            <person name="Nolan M."/>
            <person name="Ohm R."/>
            <person name="Pangilinan J."/>
            <person name="Park H.-J."/>
            <person name="Ramirez L."/>
            <person name="Alfaro M."/>
            <person name="Sun H."/>
            <person name="Tritt A."/>
            <person name="Yoshinaga Y."/>
            <person name="Zwiers L.-H."/>
            <person name="Turgeon B."/>
            <person name="Goodwin S."/>
            <person name="Spatafora J."/>
            <person name="Crous P."/>
            <person name="Grigoriev I."/>
        </authorList>
    </citation>
    <scope>NUCLEOTIDE SEQUENCE</scope>
    <source>
        <strain evidence="1">ATCC 36951</strain>
    </source>
</reference>
<dbReference type="EMBL" id="ML993607">
    <property type="protein sequence ID" value="KAF2163736.1"/>
    <property type="molecule type" value="Genomic_DNA"/>
</dbReference>
<dbReference type="Proteomes" id="UP000799537">
    <property type="component" value="Unassembled WGS sequence"/>
</dbReference>
<protein>
    <submittedName>
        <fullName evidence="1">Uncharacterized protein</fullName>
    </submittedName>
</protein>
<proteinExistence type="predicted"/>
<name>A0A6A6CE86_ZASCE</name>
<dbReference type="AlphaFoldDB" id="A0A6A6CE86"/>
<sequence>MPLTTYHYTCGHTRRIQGRECRCVYTQLMRINDTNYFSDSHKGYAPFDYSNCHHNKSVYRTYDCRDCRHYRERLAAMVRVGERPAFWDRYRGGSWWYLRGR</sequence>
<evidence type="ECO:0000313" key="2">
    <source>
        <dbReference type="Proteomes" id="UP000799537"/>
    </source>
</evidence>
<evidence type="ECO:0000313" key="1">
    <source>
        <dbReference type="EMBL" id="KAF2163736.1"/>
    </source>
</evidence>
<organism evidence="1 2">
    <name type="scientific">Zasmidium cellare ATCC 36951</name>
    <dbReference type="NCBI Taxonomy" id="1080233"/>
    <lineage>
        <taxon>Eukaryota</taxon>
        <taxon>Fungi</taxon>
        <taxon>Dikarya</taxon>
        <taxon>Ascomycota</taxon>
        <taxon>Pezizomycotina</taxon>
        <taxon>Dothideomycetes</taxon>
        <taxon>Dothideomycetidae</taxon>
        <taxon>Mycosphaerellales</taxon>
        <taxon>Mycosphaerellaceae</taxon>
        <taxon>Zasmidium</taxon>
    </lineage>
</organism>
<keyword evidence="2" id="KW-1185">Reference proteome</keyword>
<dbReference type="GeneID" id="54571056"/>
<gene>
    <name evidence="1" type="ORF">M409DRAFT_68323</name>
</gene>